<keyword evidence="3" id="KW-0560">Oxidoreductase</keyword>
<dbReference type="PANTHER" id="PTHR35446">
    <property type="entry name" value="SI:CH211-175M2.5"/>
    <property type="match status" value="1"/>
</dbReference>
<feature type="region of interest" description="Disordered" evidence="1">
    <location>
        <begin position="1"/>
        <end position="50"/>
    </location>
</feature>
<keyword evidence="3" id="KW-0575">Peroxidase</keyword>
<dbReference type="Proteomes" id="UP000276055">
    <property type="component" value="Unassembled WGS sequence"/>
</dbReference>
<accession>A0A495EFB3</accession>
<dbReference type="AlphaFoldDB" id="A0A495EFB3"/>
<name>A0A495EFB3_9MICC</name>
<proteinExistence type="predicted"/>
<dbReference type="EMBL" id="RBIR01000007">
    <property type="protein sequence ID" value="RKR15575.1"/>
    <property type="molecule type" value="Genomic_DNA"/>
</dbReference>
<protein>
    <submittedName>
        <fullName evidence="3">AhpD family alkylhydroperoxidase</fullName>
    </submittedName>
</protein>
<evidence type="ECO:0000313" key="3">
    <source>
        <dbReference type="EMBL" id="RKR15575.1"/>
    </source>
</evidence>
<reference evidence="3 4" key="1">
    <citation type="submission" date="2018-10" db="EMBL/GenBank/DDBJ databases">
        <title>Genomic Encyclopedia of Type Strains, Phase IV (KMG-IV): sequencing the most valuable type-strain genomes for metagenomic binning, comparative biology and taxonomic classification.</title>
        <authorList>
            <person name="Goeker M."/>
        </authorList>
    </citation>
    <scope>NUCLEOTIDE SEQUENCE [LARGE SCALE GENOMIC DNA]</scope>
    <source>
        <strain evidence="3 4">DSM 25586</strain>
    </source>
</reference>
<sequence>MPCAGPGPGNVAQQALTGLSRRNAAPRRSGTAAGSPKEPATEPNTPTPKACHMFDKHCHATLRAGPKLVGIVEPMNESSAPQNPEHRSVFLDKQHPAAWRALNGLGLKAKEAAEDAGLDDKLIELLNVRISQINGCAYCLDLHVGDAVKGGESAQRLAVLSAWRDTTLFSEKERAALTLAEAITSIADARTRDHEGAQARKHLTPEEFSAVSWLAITMNAFNRVSIVSQHPVRAAGD</sequence>
<gene>
    <name evidence="3" type="ORF">C8D78_3098</name>
</gene>
<comment type="caution">
    <text evidence="3">The sequence shown here is derived from an EMBL/GenBank/DDBJ whole genome shotgun (WGS) entry which is preliminary data.</text>
</comment>
<feature type="domain" description="Carboxymuconolactone decarboxylase-like" evidence="2">
    <location>
        <begin position="109"/>
        <end position="182"/>
    </location>
</feature>
<organism evidence="3 4">
    <name type="scientific">Arthrobacter oryzae</name>
    <dbReference type="NCBI Taxonomy" id="409290"/>
    <lineage>
        <taxon>Bacteria</taxon>
        <taxon>Bacillati</taxon>
        <taxon>Actinomycetota</taxon>
        <taxon>Actinomycetes</taxon>
        <taxon>Micrococcales</taxon>
        <taxon>Micrococcaceae</taxon>
        <taxon>Arthrobacter</taxon>
    </lineage>
</organism>
<dbReference type="NCBIfam" id="TIGR00778">
    <property type="entry name" value="ahpD_dom"/>
    <property type="match status" value="1"/>
</dbReference>
<dbReference type="InterPro" id="IPR029032">
    <property type="entry name" value="AhpD-like"/>
</dbReference>
<evidence type="ECO:0000256" key="1">
    <source>
        <dbReference type="SAM" id="MobiDB-lite"/>
    </source>
</evidence>
<dbReference type="SUPFAM" id="SSF69118">
    <property type="entry name" value="AhpD-like"/>
    <property type="match status" value="1"/>
</dbReference>
<dbReference type="InterPro" id="IPR003779">
    <property type="entry name" value="CMD-like"/>
</dbReference>
<dbReference type="PANTHER" id="PTHR35446:SF2">
    <property type="entry name" value="CARBOXYMUCONOLACTONE DECARBOXYLASE-LIKE DOMAIN-CONTAINING PROTEIN"/>
    <property type="match status" value="1"/>
</dbReference>
<dbReference type="Gene3D" id="1.20.1290.10">
    <property type="entry name" value="AhpD-like"/>
    <property type="match status" value="1"/>
</dbReference>
<dbReference type="GO" id="GO:0051920">
    <property type="term" value="F:peroxiredoxin activity"/>
    <property type="evidence" value="ECO:0007669"/>
    <property type="project" value="InterPro"/>
</dbReference>
<evidence type="ECO:0000313" key="4">
    <source>
        <dbReference type="Proteomes" id="UP000276055"/>
    </source>
</evidence>
<evidence type="ECO:0000259" key="2">
    <source>
        <dbReference type="Pfam" id="PF02627"/>
    </source>
</evidence>
<dbReference type="Pfam" id="PF02627">
    <property type="entry name" value="CMD"/>
    <property type="match status" value="1"/>
</dbReference>
<dbReference type="InterPro" id="IPR004675">
    <property type="entry name" value="AhpD_core"/>
</dbReference>